<protein>
    <recommendedName>
        <fullName evidence="4">YceI family protein</fullName>
    </recommendedName>
</protein>
<evidence type="ECO:0008006" key="4">
    <source>
        <dbReference type="Google" id="ProtNLM"/>
    </source>
</evidence>
<dbReference type="Proteomes" id="UP001602119">
    <property type="component" value="Unassembled WGS sequence"/>
</dbReference>
<dbReference type="EMBL" id="JBIAXI010000027">
    <property type="protein sequence ID" value="MFF4778026.1"/>
    <property type="molecule type" value="Genomic_DNA"/>
</dbReference>
<organism evidence="2 3">
    <name type="scientific">Microtetraspora fusca</name>
    <dbReference type="NCBI Taxonomy" id="1997"/>
    <lineage>
        <taxon>Bacteria</taxon>
        <taxon>Bacillati</taxon>
        <taxon>Actinomycetota</taxon>
        <taxon>Actinomycetes</taxon>
        <taxon>Streptosporangiales</taxon>
        <taxon>Streptosporangiaceae</taxon>
        <taxon>Microtetraspora</taxon>
    </lineage>
</organism>
<dbReference type="RefSeq" id="WP_387346524.1">
    <property type="nucleotide sequence ID" value="NZ_JBIAXI010000027.1"/>
</dbReference>
<name>A0ABW6VGH9_MICFU</name>
<evidence type="ECO:0000256" key="1">
    <source>
        <dbReference type="SAM" id="MobiDB-lite"/>
    </source>
</evidence>
<comment type="caution">
    <text evidence="2">The sequence shown here is derived from an EMBL/GenBank/DDBJ whole genome shotgun (WGS) entry which is preliminary data.</text>
</comment>
<reference evidence="2 3" key="1">
    <citation type="submission" date="2024-10" db="EMBL/GenBank/DDBJ databases">
        <title>The Natural Products Discovery Center: Release of the First 8490 Sequenced Strains for Exploring Actinobacteria Biosynthetic Diversity.</title>
        <authorList>
            <person name="Kalkreuter E."/>
            <person name="Kautsar S.A."/>
            <person name="Yang D."/>
            <person name="Bader C.D."/>
            <person name="Teijaro C.N."/>
            <person name="Fluegel L."/>
            <person name="Davis C.M."/>
            <person name="Simpson J.R."/>
            <person name="Lauterbach L."/>
            <person name="Steele A.D."/>
            <person name="Gui C."/>
            <person name="Meng S."/>
            <person name="Li G."/>
            <person name="Viehrig K."/>
            <person name="Ye F."/>
            <person name="Su P."/>
            <person name="Kiefer A.F."/>
            <person name="Nichols A."/>
            <person name="Cepeda A.J."/>
            <person name="Yan W."/>
            <person name="Fan B."/>
            <person name="Jiang Y."/>
            <person name="Adhikari A."/>
            <person name="Zheng C.-J."/>
            <person name="Schuster L."/>
            <person name="Cowan T.M."/>
            <person name="Smanski M.J."/>
            <person name="Chevrette M.G."/>
            <person name="De Carvalho L.P.S."/>
            <person name="Shen B."/>
        </authorList>
    </citation>
    <scope>NUCLEOTIDE SEQUENCE [LARGE SCALE GENOMIC DNA]</scope>
    <source>
        <strain evidence="2 3">NPDC001281</strain>
    </source>
</reference>
<keyword evidence="3" id="KW-1185">Reference proteome</keyword>
<sequence length="101" mass="10789">MSVEGTWDLTVRTPIGTMDAVLDLRVQDGGTLYGTATGAGEAVELREVALDGDRLTWEQSITRPLRLNLAFDVTVHGDSMAGTSKAGRLPSSTVTGRRRSV</sequence>
<accession>A0ABW6VGH9</accession>
<evidence type="ECO:0000313" key="2">
    <source>
        <dbReference type="EMBL" id="MFF4778026.1"/>
    </source>
</evidence>
<gene>
    <name evidence="2" type="ORF">ACFY05_34885</name>
</gene>
<proteinExistence type="predicted"/>
<feature type="region of interest" description="Disordered" evidence="1">
    <location>
        <begin position="79"/>
        <end position="101"/>
    </location>
</feature>
<evidence type="ECO:0000313" key="3">
    <source>
        <dbReference type="Proteomes" id="UP001602119"/>
    </source>
</evidence>